<feature type="region of interest" description="Disordered" evidence="1">
    <location>
        <begin position="1"/>
        <end position="109"/>
    </location>
</feature>
<reference evidence="2 3" key="1">
    <citation type="submission" date="2015-07" db="EMBL/GenBank/DDBJ databases">
        <authorList>
            <person name="Noorani M."/>
        </authorList>
    </citation>
    <scope>NUCLEOTIDE SEQUENCE [LARGE SCALE GENOMIC DNA]</scope>
    <source>
        <strain evidence="2">BBA 69670</strain>
    </source>
</reference>
<proteinExistence type="predicted"/>
<dbReference type="Proteomes" id="UP000044841">
    <property type="component" value="Unassembled WGS sequence"/>
</dbReference>
<dbReference type="EMBL" id="CYGV01000080">
    <property type="protein sequence ID" value="CUA67295.1"/>
    <property type="molecule type" value="Genomic_DNA"/>
</dbReference>
<gene>
    <name evidence="2" type="ORF">RSOLAG22IIIB_07336</name>
</gene>
<sequence>MDSDPPPFDLTPLMDLEEDRSGTDSSSDSDSGSDSDDQPQTQEQNASQAPLASPPTRSVRELVESLGSPLGSSTSSHSRTRQSVAPASPSPFDDPVPFRDELNRGSTGFGTLLEQGSIYARPTHTEFIPSIDQDSAPDLPEQDHTSLNAPQPTPWAPQLPHPVIPTWLNPPVQNEEPLRLNPSTNFGTSLDQTPLRTRPEHTAFAPSFAAEPEHTSLNIPRERPSTRRTPWVSRPIAPAWLNRYSPPLTRPTAHTYSTRPTNVPPPAYPWNNSNAHDTFDRPDVFSRTTAHTTISDILFNFDLDGSTMSELLADACETARQVGVSTHELLSRTVFLGTTDLGTSPLCLEASRVDVEGGGGMELVWWLIENTRPSEVYNEVRKGCLMRRGGEGEQSVWNVLRGLVPDVQGKRVAYDVQVEGLAIVPAGLGQIQDEDDEDEGSLYEDIEIIDAESGFLDQADIETLKSSSDEAEREDPRVDPEPIARSVPAPAQVHRARIIMPSVNEHITRHERLTAEWIHQGRLWALSITQDTLVLGLRQTSSVVPAQPIYVRALVRLVPLDLPWTAFPEPDHIGPDRILPTQIPSEDLLSSPLYECELDERVVVPGVSGIGRQSSLWRSGIRVSMFNLWELVGPLGGFKLEVVVRTSEEETEREVPIQVESDAGDWQWVDE</sequence>
<keyword evidence="3" id="KW-1185">Reference proteome</keyword>
<feature type="region of interest" description="Disordered" evidence="1">
    <location>
        <begin position="464"/>
        <end position="484"/>
    </location>
</feature>
<feature type="compositionally biased region" description="Low complexity" evidence="1">
    <location>
        <begin position="65"/>
        <end position="83"/>
    </location>
</feature>
<name>A0A0K6FM08_9AGAM</name>
<evidence type="ECO:0000256" key="1">
    <source>
        <dbReference type="SAM" id="MobiDB-lite"/>
    </source>
</evidence>
<accession>A0A0K6FM08</accession>
<organism evidence="2 3">
    <name type="scientific">Rhizoctonia solani</name>
    <dbReference type="NCBI Taxonomy" id="456999"/>
    <lineage>
        <taxon>Eukaryota</taxon>
        <taxon>Fungi</taxon>
        <taxon>Dikarya</taxon>
        <taxon>Basidiomycota</taxon>
        <taxon>Agaricomycotina</taxon>
        <taxon>Agaricomycetes</taxon>
        <taxon>Cantharellales</taxon>
        <taxon>Ceratobasidiaceae</taxon>
        <taxon>Rhizoctonia</taxon>
    </lineage>
</organism>
<feature type="compositionally biased region" description="Polar residues" evidence="1">
    <location>
        <begin position="38"/>
        <end position="50"/>
    </location>
</feature>
<dbReference type="AlphaFoldDB" id="A0A0K6FM08"/>
<evidence type="ECO:0000313" key="2">
    <source>
        <dbReference type="EMBL" id="CUA67295.1"/>
    </source>
</evidence>
<feature type="compositionally biased region" description="Basic and acidic residues" evidence="1">
    <location>
        <begin position="467"/>
        <end position="482"/>
    </location>
</feature>
<feature type="region of interest" description="Disordered" evidence="1">
    <location>
        <begin position="128"/>
        <end position="156"/>
    </location>
</feature>
<evidence type="ECO:0000313" key="3">
    <source>
        <dbReference type="Proteomes" id="UP000044841"/>
    </source>
</evidence>
<protein>
    <submittedName>
        <fullName evidence="2">Uncharacterized protein</fullName>
    </submittedName>
</protein>